<comment type="caution">
    <text evidence="2">The sequence shown here is derived from an EMBL/GenBank/DDBJ whole genome shotgun (WGS) entry which is preliminary data.</text>
</comment>
<reference evidence="2 3" key="1">
    <citation type="submission" date="2020-05" db="EMBL/GenBank/DDBJ databases">
        <title>MicrobeNet Type strains.</title>
        <authorList>
            <person name="Nicholson A.C."/>
        </authorList>
    </citation>
    <scope>NUCLEOTIDE SEQUENCE [LARGE SCALE GENOMIC DNA]</scope>
    <source>
        <strain evidence="2 3">JCM 14282</strain>
    </source>
</reference>
<evidence type="ECO:0000313" key="2">
    <source>
        <dbReference type="EMBL" id="NNH04900.1"/>
    </source>
</evidence>
<gene>
    <name evidence="2" type="ORF">HLA99_13690</name>
</gene>
<dbReference type="EMBL" id="JABEMB010000026">
    <property type="protein sequence ID" value="NNH04900.1"/>
    <property type="molecule type" value="Genomic_DNA"/>
</dbReference>
<dbReference type="RefSeq" id="WP_167037004.1">
    <property type="nucleotide sequence ID" value="NZ_BAAANA010000001.1"/>
</dbReference>
<dbReference type="AlphaFoldDB" id="A0A7Y2Q2C4"/>
<organism evidence="2 3">
    <name type="scientific">Microbacterium ulmi</name>
    <dbReference type="NCBI Taxonomy" id="179095"/>
    <lineage>
        <taxon>Bacteria</taxon>
        <taxon>Bacillati</taxon>
        <taxon>Actinomycetota</taxon>
        <taxon>Actinomycetes</taxon>
        <taxon>Micrococcales</taxon>
        <taxon>Microbacteriaceae</taxon>
        <taxon>Microbacterium</taxon>
    </lineage>
</organism>
<sequence length="164" mass="17334">MPHSVEIEHAVLSRMRADLTRPRWWHTVWGRVAIVTSVFAVGGLAVAGTIWLSDEPVTQPMVVHCFAQAAIHADGTYEGVAVAMSDGNAAEAIDNAQQTCADVWASGALDPSHDPLATDLPPGVVPDAFTTCVMSDGTAAVIPGRISCLRLKLHPLDSQSGVQQ</sequence>
<feature type="transmembrane region" description="Helical" evidence="1">
    <location>
        <begin position="28"/>
        <end position="52"/>
    </location>
</feature>
<protein>
    <submittedName>
        <fullName evidence="2">Uncharacterized protein</fullName>
    </submittedName>
</protein>
<keyword evidence="1" id="KW-1133">Transmembrane helix</keyword>
<evidence type="ECO:0000256" key="1">
    <source>
        <dbReference type="SAM" id="Phobius"/>
    </source>
</evidence>
<name>A0A7Y2Q2C4_9MICO</name>
<accession>A0A7Y2Q2C4</accession>
<dbReference type="Proteomes" id="UP000543598">
    <property type="component" value="Unassembled WGS sequence"/>
</dbReference>
<keyword evidence="3" id="KW-1185">Reference proteome</keyword>
<keyword evidence="1" id="KW-0812">Transmembrane</keyword>
<keyword evidence="1" id="KW-0472">Membrane</keyword>
<proteinExistence type="predicted"/>
<evidence type="ECO:0000313" key="3">
    <source>
        <dbReference type="Proteomes" id="UP000543598"/>
    </source>
</evidence>